<dbReference type="PROSITE" id="PS51379">
    <property type="entry name" value="4FE4S_FER_2"/>
    <property type="match status" value="2"/>
</dbReference>
<keyword evidence="4" id="KW-0411">Iron-sulfur</keyword>
<dbReference type="Pfam" id="PF12838">
    <property type="entry name" value="Fer4_7"/>
    <property type="match status" value="1"/>
</dbReference>
<dbReference type="GO" id="GO:0016020">
    <property type="term" value="C:membrane"/>
    <property type="evidence" value="ECO:0007669"/>
    <property type="project" value="InterPro"/>
</dbReference>
<gene>
    <name evidence="7" type="ORF">METZ01_LOCUS248413</name>
</gene>
<evidence type="ECO:0000256" key="3">
    <source>
        <dbReference type="ARBA" id="ARBA00023004"/>
    </source>
</evidence>
<dbReference type="InterPro" id="IPR010226">
    <property type="entry name" value="NADH_quinone_OxRdtase_chainI"/>
</dbReference>
<dbReference type="SUPFAM" id="SSF46548">
    <property type="entry name" value="alpha-helical ferredoxin"/>
    <property type="match status" value="1"/>
</dbReference>
<sequence length="214" mass="24763">MVGYISNIYVGVYTVLVGMVITFRQMLKPRVTHQYPYQYEFERKDNYREIPIGYRGQLHNRVEDCIVCNKCVQICPVDCIYIDSRKPSGGRGAKLWESMNVVHLKDRKQIIGIVEGNTKKIEPDTEITISQTVPAGKTRKVSSNDVDRIVERKKVTFYMDRFDIDMALCMYCGLCTEVCPTECLTMVDTLQGIEYSEFDRASLNYSFVKPELYK</sequence>
<dbReference type="PROSITE" id="PS00198">
    <property type="entry name" value="4FE4S_FER_1"/>
    <property type="match status" value="2"/>
</dbReference>
<keyword evidence="5" id="KW-0812">Transmembrane</keyword>
<feature type="domain" description="4Fe-4S ferredoxin-type" evidence="6">
    <location>
        <begin position="160"/>
        <end position="189"/>
    </location>
</feature>
<keyword evidence="5" id="KW-0472">Membrane</keyword>
<keyword evidence="2" id="KW-0479">Metal-binding</keyword>
<keyword evidence="5" id="KW-1133">Transmembrane helix</keyword>
<keyword evidence="3" id="KW-0408">Iron</keyword>
<feature type="domain" description="4Fe-4S ferredoxin-type" evidence="6">
    <location>
        <begin position="55"/>
        <end position="85"/>
    </location>
</feature>
<protein>
    <recommendedName>
        <fullName evidence="6">4Fe-4S ferredoxin-type domain-containing protein</fullName>
    </recommendedName>
</protein>
<evidence type="ECO:0000256" key="2">
    <source>
        <dbReference type="ARBA" id="ARBA00022723"/>
    </source>
</evidence>
<dbReference type="EMBL" id="UINC01065660">
    <property type="protein sequence ID" value="SVB95559.1"/>
    <property type="molecule type" value="Genomic_DNA"/>
</dbReference>
<name>A0A382I8J7_9ZZZZ</name>
<dbReference type="GO" id="GO:0046872">
    <property type="term" value="F:metal ion binding"/>
    <property type="evidence" value="ECO:0007669"/>
    <property type="project" value="UniProtKB-KW"/>
</dbReference>
<dbReference type="PANTHER" id="PTHR10849">
    <property type="entry name" value="NADH DEHYDROGENASE UBIQUINONE IRON-SULFUR PROTEIN 8, MITOCHONDRIAL"/>
    <property type="match status" value="1"/>
</dbReference>
<reference evidence="7" key="1">
    <citation type="submission" date="2018-05" db="EMBL/GenBank/DDBJ databases">
        <authorList>
            <person name="Lanie J.A."/>
            <person name="Ng W.-L."/>
            <person name="Kazmierczak K.M."/>
            <person name="Andrzejewski T.M."/>
            <person name="Davidsen T.M."/>
            <person name="Wayne K.J."/>
            <person name="Tettelin H."/>
            <person name="Glass J.I."/>
            <person name="Rusch D."/>
            <person name="Podicherti R."/>
            <person name="Tsui H.-C.T."/>
            <person name="Winkler M.E."/>
        </authorList>
    </citation>
    <scope>NUCLEOTIDE SEQUENCE</scope>
</reference>
<evidence type="ECO:0000256" key="5">
    <source>
        <dbReference type="SAM" id="Phobius"/>
    </source>
</evidence>
<evidence type="ECO:0000256" key="4">
    <source>
        <dbReference type="ARBA" id="ARBA00023014"/>
    </source>
</evidence>
<accession>A0A382I8J7</accession>
<dbReference type="InterPro" id="IPR017896">
    <property type="entry name" value="4Fe4S_Fe-S-bd"/>
</dbReference>
<dbReference type="GO" id="GO:0016651">
    <property type="term" value="F:oxidoreductase activity, acting on NAD(P)H"/>
    <property type="evidence" value="ECO:0007669"/>
    <property type="project" value="InterPro"/>
</dbReference>
<dbReference type="AlphaFoldDB" id="A0A382I8J7"/>
<proteinExistence type="predicted"/>
<dbReference type="Gene3D" id="3.30.70.3270">
    <property type="match status" value="2"/>
</dbReference>
<dbReference type="InterPro" id="IPR017900">
    <property type="entry name" value="4Fe4S_Fe_S_CS"/>
</dbReference>
<keyword evidence="1" id="KW-0004">4Fe-4S</keyword>
<dbReference type="GO" id="GO:0051539">
    <property type="term" value="F:4 iron, 4 sulfur cluster binding"/>
    <property type="evidence" value="ECO:0007669"/>
    <property type="project" value="UniProtKB-KW"/>
</dbReference>
<evidence type="ECO:0000256" key="1">
    <source>
        <dbReference type="ARBA" id="ARBA00022485"/>
    </source>
</evidence>
<evidence type="ECO:0000313" key="7">
    <source>
        <dbReference type="EMBL" id="SVB95559.1"/>
    </source>
</evidence>
<evidence type="ECO:0000259" key="6">
    <source>
        <dbReference type="PROSITE" id="PS51379"/>
    </source>
</evidence>
<organism evidence="7">
    <name type="scientific">marine metagenome</name>
    <dbReference type="NCBI Taxonomy" id="408172"/>
    <lineage>
        <taxon>unclassified sequences</taxon>
        <taxon>metagenomes</taxon>
        <taxon>ecological metagenomes</taxon>
    </lineage>
</organism>
<feature type="transmembrane region" description="Helical" evidence="5">
    <location>
        <begin position="6"/>
        <end position="23"/>
    </location>
</feature>